<accession>A0A482GAZ8</accession>
<proteinExistence type="predicted"/>
<reference evidence="1 2" key="1">
    <citation type="submission" date="2018-12" db="EMBL/GenBank/DDBJ databases">
        <title>Still something new to discover - new insights into E. coli phage diversity and taxonomy.</title>
        <authorList>
            <person name="Korf I.H.E."/>
            <person name="Adriaennsens E."/>
            <person name="Dreiseikelmann B."/>
            <person name="Kropinski A."/>
            <person name="Nimtz M."/>
            <person name="Meier-Kolthoff J.P."/>
            <person name="Rohde M."/>
            <person name="van Raaij M."/>
            <person name="Wittmann J."/>
        </authorList>
    </citation>
    <scope>NUCLEOTIDE SEQUENCE [LARGE SCALE GENOMIC DNA]</scope>
</reference>
<evidence type="ECO:0000313" key="1">
    <source>
        <dbReference type="EMBL" id="QBO61312.1"/>
    </source>
</evidence>
<name>A0A482GAZ8_9CAUD</name>
<protein>
    <submittedName>
        <fullName evidence="1">Uncharacterized protein</fullName>
    </submittedName>
</protein>
<sequence length="53" mass="6477">MDRKLKWIFQSRRDKLNNSSYRLHHIPGHHYRFPTHANLSLLELPPLTLDLLW</sequence>
<dbReference type="Proteomes" id="UP000294920">
    <property type="component" value="Segment"/>
</dbReference>
<organism evidence="1 2">
    <name type="scientific">Escherichia phage EdH4</name>
    <dbReference type="NCBI Taxonomy" id="2502307"/>
    <lineage>
        <taxon>Viruses</taxon>
        <taxon>Duplodnaviria</taxon>
        <taxon>Heunggongvirae</taxon>
        <taxon>Uroviricota</taxon>
        <taxon>Caudoviricetes</taxon>
        <taxon>Vequintavirinae</taxon>
        <taxon>Vequintavirus</taxon>
        <taxon>Vequintavirus murica</taxon>
    </lineage>
</organism>
<dbReference type="EMBL" id="MK327930">
    <property type="protein sequence ID" value="QBO61312.1"/>
    <property type="molecule type" value="Genomic_DNA"/>
</dbReference>
<gene>
    <name evidence="1" type="ORF">EdH4_00030</name>
</gene>
<evidence type="ECO:0000313" key="2">
    <source>
        <dbReference type="Proteomes" id="UP000294920"/>
    </source>
</evidence>